<feature type="compositionally biased region" description="Basic and acidic residues" evidence="3">
    <location>
        <begin position="896"/>
        <end position="908"/>
    </location>
</feature>
<organism evidence="4 5">
    <name type="scientific">Galeopterus variegatus</name>
    <name type="common">Malayan flying lemur</name>
    <name type="synonym">Cynocephalus variegatus</name>
    <dbReference type="NCBI Taxonomy" id="482537"/>
    <lineage>
        <taxon>Eukaryota</taxon>
        <taxon>Metazoa</taxon>
        <taxon>Chordata</taxon>
        <taxon>Craniata</taxon>
        <taxon>Vertebrata</taxon>
        <taxon>Euteleostomi</taxon>
        <taxon>Mammalia</taxon>
        <taxon>Eutheria</taxon>
        <taxon>Euarchontoglires</taxon>
        <taxon>Dermoptera</taxon>
        <taxon>Cynocephalidae</taxon>
        <taxon>Galeopterus</taxon>
    </lineage>
</organism>
<feature type="region of interest" description="Disordered" evidence="3">
    <location>
        <begin position="1109"/>
        <end position="1133"/>
    </location>
</feature>
<keyword evidence="2" id="KW-0539">Nucleus</keyword>
<feature type="compositionally biased region" description="Polar residues" evidence="3">
    <location>
        <begin position="347"/>
        <end position="357"/>
    </location>
</feature>
<feature type="compositionally biased region" description="Acidic residues" evidence="3">
    <location>
        <begin position="1299"/>
        <end position="1308"/>
    </location>
</feature>
<feature type="region of interest" description="Disordered" evidence="3">
    <location>
        <begin position="543"/>
        <end position="568"/>
    </location>
</feature>
<evidence type="ECO:0000256" key="3">
    <source>
        <dbReference type="SAM" id="MobiDB-lite"/>
    </source>
</evidence>
<dbReference type="InterPro" id="IPR052082">
    <property type="entry name" value="Myelin_sheath_structural"/>
</dbReference>
<evidence type="ECO:0000313" key="5">
    <source>
        <dbReference type="RefSeq" id="XP_008572496.1"/>
    </source>
</evidence>
<feature type="region of interest" description="Disordered" evidence="3">
    <location>
        <begin position="755"/>
        <end position="792"/>
    </location>
</feature>
<evidence type="ECO:0000313" key="4">
    <source>
        <dbReference type="Proteomes" id="UP000694923"/>
    </source>
</evidence>
<comment type="subcellular location">
    <subcellularLocation>
        <location evidence="1">Nucleus</location>
    </subcellularLocation>
</comment>
<feature type="region of interest" description="Disordered" evidence="3">
    <location>
        <begin position="343"/>
        <end position="364"/>
    </location>
</feature>
<feature type="region of interest" description="Disordered" evidence="3">
    <location>
        <begin position="1171"/>
        <end position="1200"/>
    </location>
</feature>
<dbReference type="Proteomes" id="UP000694923">
    <property type="component" value="Unplaced"/>
</dbReference>
<dbReference type="RefSeq" id="XP_008572496.1">
    <property type="nucleotide sequence ID" value="XM_008574274.1"/>
</dbReference>
<feature type="compositionally biased region" description="Low complexity" evidence="3">
    <location>
        <begin position="1109"/>
        <end position="1122"/>
    </location>
</feature>
<feature type="region of interest" description="Disordered" evidence="3">
    <location>
        <begin position="226"/>
        <end position="252"/>
    </location>
</feature>
<sequence length="1350" mass="142374">MPKFKMPSFGVSAPGKTIEASLDVSAPRVEADVTLPSVQGDLKGTDLSIQPPSADVDVKAGQVGVKLPEGRLPEGELGAQAAGAGLKGHLPKVQMPSIKMPKVDLKGPQVDIKGPKLDVKGPKGEVTAPEVEVGLPSVDVDLQLEGDLSLGDKDVAAKDSKFMIPKFSIPSFSWSPGKASMSIREVEGRITFNEEALSLGEVDSAVTVPGGCPFHYNIGSDFGHSFGKDEEKTRPEKPHSNIRKGFFSSGKSRKDITDLEGGLGAPVPQSQEAVSVDLQPAEAQGQCGGDRGPAVLVPQVGLSGFASASLDLTGPHVASSIHTPGGGVTLTKYQVTVSRAPLGPEFSQESSSGSQTDVPLPSPESFIDLNALEDIPLSQTDSHPGKVDALIPASYHEVTFPKFYQSKFAFPVVKAAVPEGDLRAAGDAAALSSPILGWRGDSSGEDGQVSPLPSTELLPTGTPVSQGRKDQSGPLGMLATAPGEAPADNADREGKGSPFKMPRFKLPSFNWSPKKEVEPRWDPECSLEDSKLSVVLDVGQADTQPGVGVSDMEVPPDMPPEKDGVKGRLRKSGFAMPKLALPKMKASKGGVGLQQADVHPSLSSATAGGDVQATEQPSSGGGQGDTVATVDSPGEGFDVHPSQVCIPSLGFAKPDLRSSKAKVEVSQSKADLPLPKHDPSVGGGSQGMGLRDVPASQPRGEGTALATEDPPQTSCQIDAEVPTMDSPEEEAPVGAMTGDSHESWFKMPKFRMPSFRRSSSKESGGARGREVLELPPPASAATEEEAAGVKGVHVSGPKVEAGTSLWPPEAEADVTASEGQLHADILRHNMEGTGLKLSLPAAAMSEADLSPSEGSIRPAESSLPVQVSGTRLSETQAPAGEMAKMPPARPGGHEPAQVEERTEKRSSRPEGPLTLKASSTEVPSQISVVNVDRLWEDSVLTVKFPRLRTPRFSFPAASLEADVFVPTVREVRCPETSIDIALRKESPELWGASILKAGTGIPREQPVGLAGSPETSAVSKVRVHIQGAHVESQEVTIHSRLTPEFADLSAPEAFSTEIIRESEIPASEIQMPSYGFSLLKVKIPEPPRQARVCMVTQDSLMREGLEEAPAAAAPGMDSMSADLQPDSGEPFEIISSSVSAPEPQAFTFEVRPGRQLAGSCSDEEPAEILEFSAEDSQEPTPPQADRDKAPKEKPESKKSSGLFWSWLPNIGFSSSAGEASADSKADVPRSAPVQMQPEARPEAELPKKQEKAGWFRFPKLGFSSSPTKKSKSTEDEGDLAEQKLQEETVTFFDARESFSPEEEEEGEPGDAVGARPGSKAMVASTARTELMLLEQDKEAGDDPVSRPMTE</sequence>
<proteinExistence type="predicted"/>
<dbReference type="PANTHER" id="PTHR23348">
    <property type="entry name" value="PERIAXIN/AHNAK"/>
    <property type="match status" value="1"/>
</dbReference>
<name>A0ABM0QVV5_GALVR</name>
<feature type="compositionally biased region" description="Polar residues" evidence="3">
    <location>
        <begin position="863"/>
        <end position="876"/>
    </location>
</feature>
<dbReference type="PANTHER" id="PTHR23348:SF37">
    <property type="entry name" value="PROTEIN AHNAK2"/>
    <property type="match status" value="1"/>
</dbReference>
<keyword evidence="4" id="KW-1185">Reference proteome</keyword>
<dbReference type="GeneID" id="103591765"/>
<reference evidence="5" key="1">
    <citation type="submission" date="2025-08" db="UniProtKB">
        <authorList>
            <consortium name="RefSeq"/>
        </authorList>
    </citation>
    <scope>IDENTIFICATION</scope>
</reference>
<feature type="region of interest" description="Disordered" evidence="3">
    <location>
        <begin position="660"/>
        <end position="716"/>
    </location>
</feature>
<feature type="region of interest" description="Disordered" evidence="3">
    <location>
        <begin position="846"/>
        <end position="921"/>
    </location>
</feature>
<feature type="compositionally biased region" description="Basic and acidic residues" evidence="3">
    <location>
        <begin position="226"/>
        <end position="239"/>
    </location>
</feature>
<feature type="region of interest" description="Disordered" evidence="3">
    <location>
        <begin position="439"/>
        <end position="502"/>
    </location>
</feature>
<feature type="compositionally biased region" description="Basic and acidic residues" evidence="3">
    <location>
        <begin position="1239"/>
        <end position="1253"/>
    </location>
</feature>
<accession>A0ABM0QVV5</accession>
<protein>
    <submittedName>
        <fullName evidence="5">Protein AHNAK2</fullName>
    </submittedName>
</protein>
<feature type="region of interest" description="Disordered" evidence="3">
    <location>
        <begin position="105"/>
        <end position="124"/>
    </location>
</feature>
<feature type="region of interest" description="Disordered" evidence="3">
    <location>
        <begin position="1214"/>
        <end position="1322"/>
    </location>
</feature>
<feature type="compositionally biased region" description="Basic and acidic residues" evidence="3">
    <location>
        <begin position="113"/>
        <end position="123"/>
    </location>
</feature>
<evidence type="ECO:0000256" key="2">
    <source>
        <dbReference type="ARBA" id="ARBA00023242"/>
    </source>
</evidence>
<feature type="compositionally biased region" description="Basic and acidic residues" evidence="3">
    <location>
        <begin position="1184"/>
        <end position="1198"/>
    </location>
</feature>
<feature type="region of interest" description="Disordered" evidence="3">
    <location>
        <begin position="601"/>
        <end position="638"/>
    </location>
</feature>
<gene>
    <name evidence="5" type="primary">AHNAK2</name>
</gene>
<evidence type="ECO:0000256" key="1">
    <source>
        <dbReference type="ARBA" id="ARBA00004123"/>
    </source>
</evidence>